<gene>
    <name evidence="2" type="primary">Vigan.01G428500</name>
    <name evidence="2" type="ORF">VIGAN_01428500</name>
</gene>
<reference evidence="2 3" key="1">
    <citation type="journal article" date="2015" name="Sci. Rep.">
        <title>The power of single molecule real-time sequencing technology in the de novo assembly of a eukaryotic genome.</title>
        <authorList>
            <person name="Sakai H."/>
            <person name="Naito K."/>
            <person name="Ogiso-Tanaka E."/>
            <person name="Takahashi Y."/>
            <person name="Iseki K."/>
            <person name="Muto C."/>
            <person name="Satou K."/>
            <person name="Teruya K."/>
            <person name="Shiroma A."/>
            <person name="Shimoji M."/>
            <person name="Hirano T."/>
            <person name="Itoh T."/>
            <person name="Kaga A."/>
            <person name="Tomooka N."/>
        </authorList>
    </citation>
    <scope>NUCLEOTIDE SEQUENCE [LARGE SCALE GENOMIC DNA]</scope>
    <source>
        <strain evidence="3">cv. Shumari</strain>
    </source>
</reference>
<dbReference type="EMBL" id="AP015034">
    <property type="protein sequence ID" value="BAT76304.1"/>
    <property type="molecule type" value="Genomic_DNA"/>
</dbReference>
<proteinExistence type="predicted"/>
<feature type="region of interest" description="Disordered" evidence="1">
    <location>
        <begin position="37"/>
        <end position="92"/>
    </location>
</feature>
<dbReference type="InterPro" id="IPR036875">
    <property type="entry name" value="Znf_CCHC_sf"/>
</dbReference>
<dbReference type="GO" id="GO:0003676">
    <property type="term" value="F:nucleic acid binding"/>
    <property type="evidence" value="ECO:0007669"/>
    <property type="project" value="InterPro"/>
</dbReference>
<evidence type="ECO:0000256" key="1">
    <source>
        <dbReference type="SAM" id="MobiDB-lite"/>
    </source>
</evidence>
<name>A0A0S3R6Z3_PHAAN</name>
<feature type="non-terminal residue" evidence="2">
    <location>
        <position position="1"/>
    </location>
</feature>
<organism evidence="2 3">
    <name type="scientific">Vigna angularis var. angularis</name>
    <dbReference type="NCBI Taxonomy" id="157739"/>
    <lineage>
        <taxon>Eukaryota</taxon>
        <taxon>Viridiplantae</taxon>
        <taxon>Streptophyta</taxon>
        <taxon>Embryophyta</taxon>
        <taxon>Tracheophyta</taxon>
        <taxon>Spermatophyta</taxon>
        <taxon>Magnoliopsida</taxon>
        <taxon>eudicotyledons</taxon>
        <taxon>Gunneridae</taxon>
        <taxon>Pentapetalae</taxon>
        <taxon>rosids</taxon>
        <taxon>fabids</taxon>
        <taxon>Fabales</taxon>
        <taxon>Fabaceae</taxon>
        <taxon>Papilionoideae</taxon>
        <taxon>50 kb inversion clade</taxon>
        <taxon>NPAAA clade</taxon>
        <taxon>indigoferoid/millettioid clade</taxon>
        <taxon>Phaseoleae</taxon>
        <taxon>Vigna</taxon>
    </lineage>
</organism>
<feature type="compositionally biased region" description="Polar residues" evidence="1">
    <location>
        <begin position="43"/>
        <end position="92"/>
    </location>
</feature>
<sequence>PGRPKKKRRLEAWELKKDDTQLKQNGTRKRCSICRQVGHKRNSCPQAPPANQTQYQSSEQPATQPEQSQPITGPSQLTQCVLEHTQPSTTQV</sequence>
<evidence type="ECO:0000313" key="3">
    <source>
        <dbReference type="Proteomes" id="UP000291084"/>
    </source>
</evidence>
<protein>
    <recommendedName>
        <fullName evidence="4">CCHC-type domain-containing protein</fullName>
    </recommendedName>
</protein>
<dbReference type="SUPFAM" id="SSF57756">
    <property type="entry name" value="Retrovirus zinc finger-like domains"/>
    <property type="match status" value="1"/>
</dbReference>
<evidence type="ECO:0000313" key="2">
    <source>
        <dbReference type="EMBL" id="BAT76304.1"/>
    </source>
</evidence>
<dbReference type="Proteomes" id="UP000291084">
    <property type="component" value="Chromosome 1"/>
</dbReference>
<dbReference type="GO" id="GO:0008270">
    <property type="term" value="F:zinc ion binding"/>
    <property type="evidence" value="ECO:0007669"/>
    <property type="project" value="InterPro"/>
</dbReference>
<dbReference type="AlphaFoldDB" id="A0A0S3R6Z3"/>
<evidence type="ECO:0008006" key="4">
    <source>
        <dbReference type="Google" id="ProtNLM"/>
    </source>
</evidence>
<accession>A0A0S3R6Z3</accession>
<keyword evidence="3" id="KW-1185">Reference proteome</keyword>
<dbReference type="OrthoDB" id="1937322at2759"/>